<keyword evidence="3" id="KW-0812">Transmembrane</keyword>
<dbReference type="Proteomes" id="UP000283509">
    <property type="component" value="Unassembled WGS sequence"/>
</dbReference>
<gene>
    <name evidence="6" type="ORF">C7M84_003437</name>
</gene>
<dbReference type="PANTHER" id="PTHR21385:SF0">
    <property type="entry name" value="RE51073P"/>
    <property type="match status" value="1"/>
</dbReference>
<keyword evidence="3" id="KW-0472">Membrane</keyword>
<accession>A0A3R7N5K7</accession>
<name>A0A3R7N5K7_PENVA</name>
<proteinExistence type="predicted"/>
<feature type="chain" id="PRO_5018781442" description="C2H2-type domain-containing protein" evidence="4">
    <location>
        <begin position="28"/>
        <end position="599"/>
    </location>
</feature>
<evidence type="ECO:0000313" key="7">
    <source>
        <dbReference type="Proteomes" id="UP000283509"/>
    </source>
</evidence>
<keyword evidence="1" id="KW-0479">Metal-binding</keyword>
<keyword evidence="1" id="KW-0863">Zinc-finger</keyword>
<reference evidence="6 7" key="1">
    <citation type="submission" date="2018-04" db="EMBL/GenBank/DDBJ databases">
        <authorList>
            <person name="Zhang X."/>
            <person name="Yuan J."/>
            <person name="Li F."/>
            <person name="Xiang J."/>
        </authorList>
    </citation>
    <scope>NUCLEOTIDE SEQUENCE [LARGE SCALE GENOMIC DNA]</scope>
    <source>
        <tissue evidence="6">Muscle</tissue>
    </source>
</reference>
<dbReference type="PANTHER" id="PTHR21385">
    <property type="entry name" value="ZINC FINGER PROTEIN-RELATED"/>
    <property type="match status" value="1"/>
</dbReference>
<feature type="compositionally biased region" description="Pro residues" evidence="2">
    <location>
        <begin position="190"/>
        <end position="206"/>
    </location>
</feature>
<dbReference type="EMBL" id="QCYY01001463">
    <property type="protein sequence ID" value="ROT77880.1"/>
    <property type="molecule type" value="Genomic_DNA"/>
</dbReference>
<keyword evidence="1" id="KW-0862">Zinc</keyword>
<reference evidence="6 7" key="2">
    <citation type="submission" date="2019-01" db="EMBL/GenBank/DDBJ databases">
        <title>The decoding of complex shrimp genome reveals the adaptation for benthos swimmer, frequently molting mechanism and breeding impact on genome.</title>
        <authorList>
            <person name="Sun Y."/>
            <person name="Gao Y."/>
            <person name="Yu Y."/>
        </authorList>
    </citation>
    <scope>NUCLEOTIDE SEQUENCE [LARGE SCALE GENOMIC DNA]</scope>
    <source>
        <tissue evidence="6">Muscle</tissue>
    </source>
</reference>
<feature type="region of interest" description="Disordered" evidence="2">
    <location>
        <begin position="163"/>
        <end position="277"/>
    </location>
</feature>
<evidence type="ECO:0000256" key="4">
    <source>
        <dbReference type="SAM" id="SignalP"/>
    </source>
</evidence>
<feature type="signal peptide" evidence="4">
    <location>
        <begin position="1"/>
        <end position="27"/>
    </location>
</feature>
<evidence type="ECO:0000259" key="5">
    <source>
        <dbReference type="PROSITE" id="PS50157"/>
    </source>
</evidence>
<feature type="compositionally biased region" description="Low complexity" evidence="2">
    <location>
        <begin position="207"/>
        <end position="224"/>
    </location>
</feature>
<keyword evidence="4" id="KW-0732">Signal</keyword>
<sequence length="599" mass="65354">MATCRRKVEVLVVLLLTLVPRPGPLEPRPPCIRDKAALVRKLVNKRWMPVLEKYGVTLPLECPLHNARDVFARQEEAKVHVPPQWTCGFCGKAFYHEAHLDRHLDNRHEEHLNNGEDAVCLADFCDVMRCEVLLERLRDFEDTPPAATALDLWHQPLLLSSPSLHQGQTHSGAPLTCGSAFPHRPSGGASPPPQPDEVVPRLPPVVPVDAAASAPGPASPAPAVLHDAPPRPRPLRDRPDDGRRSVDDPVVVAGCDADDAECANPPEETYNDSGQVGGGPRELPLHPLHSWRDTCNEEHLAELRVKCQQLIQQCIGGLLLNLTLEQFKEVEAALSRAVCWYLTCERYWEAGTMEPPEFPWGLVTGLVLLLTLGVSLAYYIVWVLCESQEGAAASPSTLPEERPGPPLRASKARHSAATESESECRDSGFNEGPLYPDVSDASHAYSDYDGQSYRSRHYSEDSRLSYAPDDHAHAHPSSKYYITEERIYCKHAVFEELLMAGTMASGLVAPVGAAAVPGADRAATATRRKRAFVPTVLSSDSLARSIVVITSPPPPLPSASPAAAAEGSERFFAGGAPSGRGRGGVLRSYFYIWKVLPLH</sequence>
<evidence type="ECO:0000256" key="3">
    <source>
        <dbReference type="SAM" id="Phobius"/>
    </source>
</evidence>
<feature type="transmembrane region" description="Helical" evidence="3">
    <location>
        <begin position="360"/>
        <end position="381"/>
    </location>
</feature>
<keyword evidence="3" id="KW-1133">Transmembrane helix</keyword>
<evidence type="ECO:0000313" key="6">
    <source>
        <dbReference type="EMBL" id="ROT77880.1"/>
    </source>
</evidence>
<feature type="domain" description="C2H2-type" evidence="5">
    <location>
        <begin position="85"/>
        <end position="108"/>
    </location>
</feature>
<evidence type="ECO:0000256" key="1">
    <source>
        <dbReference type="PROSITE-ProRule" id="PRU00042"/>
    </source>
</evidence>
<dbReference type="InterPro" id="IPR013087">
    <property type="entry name" value="Znf_C2H2_type"/>
</dbReference>
<dbReference type="OrthoDB" id="4507at2759"/>
<dbReference type="AlphaFoldDB" id="A0A3R7N5K7"/>
<comment type="caution">
    <text evidence="6">The sequence shown here is derived from an EMBL/GenBank/DDBJ whole genome shotgun (WGS) entry which is preliminary data.</text>
</comment>
<organism evidence="6 7">
    <name type="scientific">Penaeus vannamei</name>
    <name type="common">Whiteleg shrimp</name>
    <name type="synonym">Litopenaeus vannamei</name>
    <dbReference type="NCBI Taxonomy" id="6689"/>
    <lineage>
        <taxon>Eukaryota</taxon>
        <taxon>Metazoa</taxon>
        <taxon>Ecdysozoa</taxon>
        <taxon>Arthropoda</taxon>
        <taxon>Crustacea</taxon>
        <taxon>Multicrustacea</taxon>
        <taxon>Malacostraca</taxon>
        <taxon>Eumalacostraca</taxon>
        <taxon>Eucarida</taxon>
        <taxon>Decapoda</taxon>
        <taxon>Dendrobranchiata</taxon>
        <taxon>Penaeoidea</taxon>
        <taxon>Penaeidae</taxon>
        <taxon>Penaeus</taxon>
    </lineage>
</organism>
<feature type="region of interest" description="Disordered" evidence="2">
    <location>
        <begin position="393"/>
        <end position="430"/>
    </location>
</feature>
<dbReference type="PROSITE" id="PS00028">
    <property type="entry name" value="ZINC_FINGER_C2H2_1"/>
    <property type="match status" value="1"/>
</dbReference>
<protein>
    <recommendedName>
        <fullName evidence="5">C2H2-type domain-containing protein</fullName>
    </recommendedName>
</protein>
<dbReference type="GO" id="GO:0008270">
    <property type="term" value="F:zinc ion binding"/>
    <property type="evidence" value="ECO:0007669"/>
    <property type="project" value="UniProtKB-KW"/>
</dbReference>
<feature type="compositionally biased region" description="Basic and acidic residues" evidence="2">
    <location>
        <begin position="228"/>
        <end position="247"/>
    </location>
</feature>
<keyword evidence="7" id="KW-1185">Reference proteome</keyword>
<dbReference type="PROSITE" id="PS50157">
    <property type="entry name" value="ZINC_FINGER_C2H2_2"/>
    <property type="match status" value="1"/>
</dbReference>
<evidence type="ECO:0000256" key="2">
    <source>
        <dbReference type="SAM" id="MobiDB-lite"/>
    </source>
</evidence>